<evidence type="ECO:0000256" key="2">
    <source>
        <dbReference type="ARBA" id="ARBA00022747"/>
    </source>
</evidence>
<evidence type="ECO:0000313" key="5">
    <source>
        <dbReference type="EMBL" id="SMB27172.1"/>
    </source>
</evidence>
<dbReference type="CDD" id="cd17257">
    <property type="entry name" value="RMtype1_S_EcoBI-TRD1-CR1_like"/>
    <property type="match status" value="1"/>
</dbReference>
<name>A0A7Z7MVV1_9PROT</name>
<dbReference type="Proteomes" id="UP000242886">
    <property type="component" value="Chromosome SDENCHOL"/>
</dbReference>
<dbReference type="EMBL" id="LT837803">
    <property type="protein sequence ID" value="SMB27172.1"/>
    <property type="molecule type" value="Genomic_DNA"/>
</dbReference>
<dbReference type="EC" id="3.1.21.3" evidence="5"/>
<evidence type="ECO:0000313" key="6">
    <source>
        <dbReference type="Proteomes" id="UP000242886"/>
    </source>
</evidence>
<dbReference type="GO" id="GO:0009035">
    <property type="term" value="F:type I site-specific deoxyribonuclease activity"/>
    <property type="evidence" value="ECO:0007669"/>
    <property type="project" value="UniProtKB-EC"/>
</dbReference>
<dbReference type="SUPFAM" id="SSF116734">
    <property type="entry name" value="DNA methylase specificity domain"/>
    <property type="match status" value="2"/>
</dbReference>
<evidence type="ECO:0000259" key="4">
    <source>
        <dbReference type="Pfam" id="PF01420"/>
    </source>
</evidence>
<accession>A0A7Z7MVV1</accession>
<evidence type="ECO:0000256" key="3">
    <source>
        <dbReference type="ARBA" id="ARBA00023125"/>
    </source>
</evidence>
<comment type="similarity">
    <text evidence="1">Belongs to the type-I restriction system S methylase family.</text>
</comment>
<keyword evidence="2" id="KW-0680">Restriction system</keyword>
<dbReference type="InterPro" id="IPR044946">
    <property type="entry name" value="Restrct_endonuc_typeI_TRD_sf"/>
</dbReference>
<dbReference type="Gene3D" id="3.90.220.20">
    <property type="entry name" value="DNA methylase specificity domains"/>
    <property type="match status" value="2"/>
</dbReference>
<keyword evidence="5" id="KW-0378">Hydrolase</keyword>
<dbReference type="InterPro" id="IPR000055">
    <property type="entry name" value="Restrct_endonuc_typeI_TRD"/>
</dbReference>
<organism evidence="5 6">
    <name type="scientific">Sterolibacterium denitrificans</name>
    <dbReference type="NCBI Taxonomy" id="157592"/>
    <lineage>
        <taxon>Bacteria</taxon>
        <taxon>Pseudomonadati</taxon>
        <taxon>Pseudomonadota</taxon>
        <taxon>Betaproteobacteria</taxon>
        <taxon>Nitrosomonadales</taxon>
        <taxon>Sterolibacteriaceae</taxon>
        <taxon>Sterolibacterium</taxon>
    </lineage>
</organism>
<proteinExistence type="inferred from homology"/>
<protein>
    <submittedName>
        <fullName evidence="5">Type I restriction enzyme</fullName>
        <ecNumber evidence="5">3.1.21.3</ecNumber>
    </submittedName>
</protein>
<dbReference type="REBASE" id="228844">
    <property type="entry name" value="S.SdeCho1ORF20313P"/>
</dbReference>
<feature type="domain" description="Type I restriction modification DNA specificity" evidence="4">
    <location>
        <begin position="188"/>
        <end position="353"/>
    </location>
</feature>
<feature type="domain" description="Type I restriction modification DNA specificity" evidence="4">
    <location>
        <begin position="7"/>
        <end position="155"/>
    </location>
</feature>
<dbReference type="Pfam" id="PF01420">
    <property type="entry name" value="Methylase_S"/>
    <property type="match status" value="2"/>
</dbReference>
<dbReference type="PANTHER" id="PTHR30408:SF12">
    <property type="entry name" value="TYPE I RESTRICTION ENZYME MJAVIII SPECIFICITY SUBUNIT"/>
    <property type="match status" value="1"/>
</dbReference>
<gene>
    <name evidence="5" type="ORF">SDENCHOL_20314</name>
</gene>
<keyword evidence="3" id="KW-0238">DNA-binding</keyword>
<keyword evidence="6" id="KW-1185">Reference proteome</keyword>
<dbReference type="CDD" id="cd17253">
    <property type="entry name" value="RMtype1_S_Eco933I-TRD2-CR2_like"/>
    <property type="match status" value="1"/>
</dbReference>
<dbReference type="RefSeq" id="WP_154716830.1">
    <property type="nucleotide sequence ID" value="NZ_LT837803.1"/>
</dbReference>
<dbReference type="AlphaFoldDB" id="A0A7Z7MVV1"/>
<sequence length="390" mass="44169">MPTDMPLIRLGNYLEVQAGFAFKTEHFTTAEGMPLIRIRDLANSHTEINYSGEYKPDFVVHNGDYLIGMDGNFRCYRWQGGVSLLNQRVCRLHNFREGVEPEYIFYGIQQKLKEIENSTSFVTVKHLSAKQVQGIEMPLPPLPEQRRIVDLLARAEGVVRLRREAEKKAAELIPALFLDMFGDPATNPKGWPEHNLGDIADVVSGVTKGRKFGDKQTVEVPYLRVANVQAGHIDLTEVKTIEVLPRDVEQLALQNGDVVLTEGGDFDKLGRGALWEHNIANCVHQNHVFRVRCNRSVMLPQFFVIYLQSSRVREYFLRCAKRTTNLASINMTQLRALPVVLPAMDAQWEFVERFAAGRSIQSQQSSATTKAQETFNALLSNIFTNRGRHG</sequence>
<dbReference type="GO" id="GO:0009307">
    <property type="term" value="P:DNA restriction-modification system"/>
    <property type="evidence" value="ECO:0007669"/>
    <property type="project" value="UniProtKB-KW"/>
</dbReference>
<evidence type="ECO:0000256" key="1">
    <source>
        <dbReference type="ARBA" id="ARBA00010923"/>
    </source>
</evidence>
<dbReference type="InterPro" id="IPR052021">
    <property type="entry name" value="Type-I_RS_S_subunit"/>
</dbReference>
<reference evidence="5" key="1">
    <citation type="submission" date="2017-03" db="EMBL/GenBank/DDBJ databases">
        <authorList>
            <consortium name="AG Boll"/>
        </authorList>
    </citation>
    <scope>NUCLEOTIDE SEQUENCE [LARGE SCALE GENOMIC DNA]</scope>
    <source>
        <strain evidence="5">Chol</strain>
    </source>
</reference>
<dbReference type="PANTHER" id="PTHR30408">
    <property type="entry name" value="TYPE-1 RESTRICTION ENZYME ECOKI SPECIFICITY PROTEIN"/>
    <property type="match status" value="1"/>
</dbReference>
<dbReference type="GO" id="GO:0003677">
    <property type="term" value="F:DNA binding"/>
    <property type="evidence" value="ECO:0007669"/>
    <property type="project" value="UniProtKB-KW"/>
</dbReference>